<dbReference type="Proteomes" id="UP001501057">
    <property type="component" value="Unassembled WGS sequence"/>
</dbReference>
<accession>A0ABN2K505</accession>
<organism evidence="3 4">
    <name type="scientific">Aeromicrobium alkaliterrae</name>
    <dbReference type="NCBI Taxonomy" id="302168"/>
    <lineage>
        <taxon>Bacteria</taxon>
        <taxon>Bacillati</taxon>
        <taxon>Actinomycetota</taxon>
        <taxon>Actinomycetes</taxon>
        <taxon>Propionibacteriales</taxon>
        <taxon>Nocardioidaceae</taxon>
        <taxon>Aeromicrobium</taxon>
    </lineage>
</organism>
<protein>
    <submittedName>
        <fullName evidence="3">SRPBCC domain-containing protein</fullName>
    </submittedName>
</protein>
<dbReference type="InterPro" id="IPR023393">
    <property type="entry name" value="START-like_dom_sf"/>
</dbReference>
<dbReference type="SUPFAM" id="SSF55961">
    <property type="entry name" value="Bet v1-like"/>
    <property type="match status" value="1"/>
</dbReference>
<evidence type="ECO:0000259" key="2">
    <source>
        <dbReference type="Pfam" id="PF08327"/>
    </source>
</evidence>
<evidence type="ECO:0000256" key="1">
    <source>
        <dbReference type="ARBA" id="ARBA00006817"/>
    </source>
</evidence>
<reference evidence="3 4" key="1">
    <citation type="journal article" date="2019" name="Int. J. Syst. Evol. Microbiol.">
        <title>The Global Catalogue of Microorganisms (GCM) 10K type strain sequencing project: providing services to taxonomists for standard genome sequencing and annotation.</title>
        <authorList>
            <consortium name="The Broad Institute Genomics Platform"/>
            <consortium name="The Broad Institute Genome Sequencing Center for Infectious Disease"/>
            <person name="Wu L."/>
            <person name="Ma J."/>
        </authorList>
    </citation>
    <scope>NUCLEOTIDE SEQUENCE [LARGE SCALE GENOMIC DNA]</scope>
    <source>
        <strain evidence="3 4">JCM 13518</strain>
    </source>
</reference>
<sequence length="203" mass="21857">MNTATQIHEVVRRLASSGDGHRIALEQTFPTTPENLWSACTEPTRLARWFEPAEGDLHESGHYRLTDSGTRGTILHCDSPRSLTITWEYEDDVSLVEVTIAGAEGSATLTLTHSVPENDHWREYGPGAAGAGWDASLLGLALHLADDPRATPEAMATFDATPEGAEFVAASLGAWERAHVDAGADPTVAHEASERAAKAYLQQ</sequence>
<dbReference type="CDD" id="cd08899">
    <property type="entry name" value="SRPBCC_CalC_Aha1-like_6"/>
    <property type="match status" value="1"/>
</dbReference>
<feature type="domain" description="Activator of Hsp90 ATPase homologue 1/2-like C-terminal" evidence="2">
    <location>
        <begin position="31"/>
        <end position="141"/>
    </location>
</feature>
<comment type="caution">
    <text evidence="3">The sequence shown here is derived from an EMBL/GenBank/DDBJ whole genome shotgun (WGS) entry which is preliminary data.</text>
</comment>
<evidence type="ECO:0000313" key="4">
    <source>
        <dbReference type="Proteomes" id="UP001501057"/>
    </source>
</evidence>
<name>A0ABN2K505_9ACTN</name>
<gene>
    <name evidence="3" type="ORF">GCM10009710_30680</name>
</gene>
<proteinExistence type="inferred from homology"/>
<dbReference type="RefSeq" id="WP_344203175.1">
    <property type="nucleotide sequence ID" value="NZ_BAAAME010000005.1"/>
</dbReference>
<keyword evidence="4" id="KW-1185">Reference proteome</keyword>
<comment type="similarity">
    <text evidence="1">Belongs to the AHA1 family.</text>
</comment>
<dbReference type="EMBL" id="BAAAME010000005">
    <property type="protein sequence ID" value="GAA1748478.1"/>
    <property type="molecule type" value="Genomic_DNA"/>
</dbReference>
<dbReference type="Gene3D" id="3.30.530.20">
    <property type="match status" value="1"/>
</dbReference>
<dbReference type="InterPro" id="IPR013538">
    <property type="entry name" value="ASHA1/2-like_C"/>
</dbReference>
<dbReference type="Pfam" id="PF08327">
    <property type="entry name" value="AHSA1"/>
    <property type="match status" value="1"/>
</dbReference>
<evidence type="ECO:0000313" key="3">
    <source>
        <dbReference type="EMBL" id="GAA1748478.1"/>
    </source>
</evidence>